<evidence type="ECO:0000313" key="2">
    <source>
        <dbReference type="Proteomes" id="UP000054485"/>
    </source>
</evidence>
<protein>
    <submittedName>
        <fullName evidence="1">Unplaced genomic scaffold CY34scaffold_826, whole genome shotgun sequence</fullName>
    </submittedName>
</protein>
<organism evidence="1 2">
    <name type="scientific">Suillus luteus UH-Slu-Lm8-n1</name>
    <dbReference type="NCBI Taxonomy" id="930992"/>
    <lineage>
        <taxon>Eukaryota</taxon>
        <taxon>Fungi</taxon>
        <taxon>Dikarya</taxon>
        <taxon>Basidiomycota</taxon>
        <taxon>Agaricomycotina</taxon>
        <taxon>Agaricomycetes</taxon>
        <taxon>Agaricomycetidae</taxon>
        <taxon>Boletales</taxon>
        <taxon>Suillineae</taxon>
        <taxon>Suillaceae</taxon>
        <taxon>Suillus</taxon>
    </lineage>
</organism>
<sequence length="62" mass="7355">MDLSGTSRSYRYAASHHINYKSFFIWDFSYRRFRVGSSHKVLPIFAQQVVPIRIECSSLLRE</sequence>
<dbReference type="EMBL" id="KN835957">
    <property type="protein sequence ID" value="KIK33370.1"/>
    <property type="molecule type" value="Genomic_DNA"/>
</dbReference>
<name>A0A0C9Z760_9AGAM</name>
<reference evidence="2" key="2">
    <citation type="submission" date="2015-01" db="EMBL/GenBank/DDBJ databases">
        <title>Evolutionary Origins and Diversification of the Mycorrhizal Mutualists.</title>
        <authorList>
            <consortium name="DOE Joint Genome Institute"/>
            <consortium name="Mycorrhizal Genomics Consortium"/>
            <person name="Kohler A."/>
            <person name="Kuo A."/>
            <person name="Nagy L.G."/>
            <person name="Floudas D."/>
            <person name="Copeland A."/>
            <person name="Barry K.W."/>
            <person name="Cichocki N."/>
            <person name="Veneault-Fourrey C."/>
            <person name="LaButti K."/>
            <person name="Lindquist E.A."/>
            <person name="Lipzen A."/>
            <person name="Lundell T."/>
            <person name="Morin E."/>
            <person name="Murat C."/>
            <person name="Riley R."/>
            <person name="Ohm R."/>
            <person name="Sun H."/>
            <person name="Tunlid A."/>
            <person name="Henrissat B."/>
            <person name="Grigoriev I.V."/>
            <person name="Hibbett D.S."/>
            <person name="Martin F."/>
        </authorList>
    </citation>
    <scope>NUCLEOTIDE SEQUENCE [LARGE SCALE GENOMIC DNA]</scope>
    <source>
        <strain evidence="2">UH-Slu-Lm8-n1</strain>
    </source>
</reference>
<proteinExistence type="predicted"/>
<gene>
    <name evidence="1" type="ORF">CY34DRAFT_813665</name>
</gene>
<accession>A0A0C9Z760</accession>
<keyword evidence="2" id="KW-1185">Reference proteome</keyword>
<dbReference type="Proteomes" id="UP000054485">
    <property type="component" value="Unassembled WGS sequence"/>
</dbReference>
<dbReference type="AlphaFoldDB" id="A0A0C9Z760"/>
<reference evidence="1 2" key="1">
    <citation type="submission" date="2014-04" db="EMBL/GenBank/DDBJ databases">
        <authorList>
            <consortium name="DOE Joint Genome Institute"/>
            <person name="Kuo A."/>
            <person name="Ruytinx J."/>
            <person name="Rineau F."/>
            <person name="Colpaert J."/>
            <person name="Kohler A."/>
            <person name="Nagy L.G."/>
            <person name="Floudas D."/>
            <person name="Copeland A."/>
            <person name="Barry K.W."/>
            <person name="Cichocki N."/>
            <person name="Veneault-Fourrey C."/>
            <person name="LaButti K."/>
            <person name="Lindquist E.A."/>
            <person name="Lipzen A."/>
            <person name="Lundell T."/>
            <person name="Morin E."/>
            <person name="Murat C."/>
            <person name="Sun H."/>
            <person name="Tunlid A."/>
            <person name="Henrissat B."/>
            <person name="Grigoriev I.V."/>
            <person name="Hibbett D.S."/>
            <person name="Martin F."/>
            <person name="Nordberg H.P."/>
            <person name="Cantor M.N."/>
            <person name="Hua S.X."/>
        </authorList>
    </citation>
    <scope>NUCLEOTIDE SEQUENCE [LARGE SCALE GENOMIC DNA]</scope>
    <source>
        <strain evidence="1 2">UH-Slu-Lm8-n1</strain>
    </source>
</reference>
<dbReference type="HOGENOM" id="CLU_2905698_0_0_1"/>
<dbReference type="InParanoid" id="A0A0C9Z760"/>
<evidence type="ECO:0000313" key="1">
    <source>
        <dbReference type="EMBL" id="KIK33370.1"/>
    </source>
</evidence>